<dbReference type="KEGG" id="psti:SOO65_12000"/>
<reference evidence="3 4" key="1">
    <citation type="submission" date="2023-11" db="EMBL/GenBank/DDBJ databases">
        <title>Peredibacter starrii A3.12.</title>
        <authorList>
            <person name="Mitchell R.J."/>
        </authorList>
    </citation>
    <scope>NUCLEOTIDE SEQUENCE [LARGE SCALE GENOMIC DNA]</scope>
    <source>
        <strain evidence="3 4">A3.12</strain>
    </source>
</reference>
<evidence type="ECO:0000313" key="4">
    <source>
        <dbReference type="Proteomes" id="UP001324634"/>
    </source>
</evidence>
<dbReference type="Gene3D" id="3.40.50.300">
    <property type="entry name" value="P-loop containing nucleotide triphosphate hydrolases"/>
    <property type="match status" value="1"/>
</dbReference>
<dbReference type="Gene3D" id="1.10.8.80">
    <property type="entry name" value="Magnesium chelatase subunit I, C-Terminal domain"/>
    <property type="match status" value="1"/>
</dbReference>
<dbReference type="SUPFAM" id="SSF52540">
    <property type="entry name" value="P-loop containing nucleoside triphosphate hydrolases"/>
    <property type="match status" value="1"/>
</dbReference>
<name>A0AAX4HJK6_9BACT</name>
<organism evidence="3 4">
    <name type="scientific">Peredibacter starrii</name>
    <dbReference type="NCBI Taxonomy" id="28202"/>
    <lineage>
        <taxon>Bacteria</taxon>
        <taxon>Pseudomonadati</taxon>
        <taxon>Bdellovibrionota</taxon>
        <taxon>Bacteriovoracia</taxon>
        <taxon>Bacteriovoracales</taxon>
        <taxon>Bacteriovoracaceae</taxon>
        <taxon>Peredibacter</taxon>
    </lineage>
</organism>
<accession>A0AAX4HJK6</accession>
<dbReference type="EMBL" id="CP139487">
    <property type="protein sequence ID" value="WPU63410.1"/>
    <property type="molecule type" value="Genomic_DNA"/>
</dbReference>
<evidence type="ECO:0000313" key="3">
    <source>
        <dbReference type="EMBL" id="WPU63410.1"/>
    </source>
</evidence>
<dbReference type="GO" id="GO:0016887">
    <property type="term" value="F:ATP hydrolysis activity"/>
    <property type="evidence" value="ECO:0007669"/>
    <property type="project" value="InterPro"/>
</dbReference>
<keyword evidence="4" id="KW-1185">Reference proteome</keyword>
<dbReference type="InterPro" id="IPR027417">
    <property type="entry name" value="P-loop_NTPase"/>
</dbReference>
<dbReference type="InterPro" id="IPR041628">
    <property type="entry name" value="ChlI/MoxR_AAA_lid"/>
</dbReference>
<gene>
    <name evidence="3" type="ORF">SOO65_12000</name>
</gene>
<dbReference type="Pfam" id="PF07726">
    <property type="entry name" value="AAA_3"/>
    <property type="match status" value="1"/>
</dbReference>
<evidence type="ECO:0000259" key="2">
    <source>
        <dbReference type="Pfam" id="PF17863"/>
    </source>
</evidence>
<dbReference type="Proteomes" id="UP001324634">
    <property type="component" value="Chromosome"/>
</dbReference>
<dbReference type="PANTHER" id="PTHR42759:SF5">
    <property type="entry name" value="METHANOL DEHYDROGENASE REGULATOR"/>
    <property type="match status" value="1"/>
</dbReference>
<sequence>MSKNLDKFLFQGESFLPGNKVQLRLGLMALLLNRNVLIEDVPGMGKTTLVKFFAKATGLEFRRIQFTSDLLPSDILGVSIFHKESERFIFKPGPIFGELILADELNRGTPKTQSALLQAMEEKHVTVDGVAHQLPEKFCLFATQNPRGQYGTYPLPESQLDRFLFKFSMGHLSKAEEMELLTTGPRLEKLDDLVPFIAPQELKTWEAEIRAVTVSPTLLEYLTDVLQASRKKDDMWGLSPRAGLDLLEAARAWAYFEKRNYVIPDDIQNVFPYVSGHRMFSQHSLTANMEFMRAREFISTVAFVKDK</sequence>
<dbReference type="PIRSF" id="PIRSF002849">
    <property type="entry name" value="AAA_ATPase_chaperone_MoxR_prd"/>
    <property type="match status" value="1"/>
</dbReference>
<dbReference type="PANTHER" id="PTHR42759">
    <property type="entry name" value="MOXR FAMILY PROTEIN"/>
    <property type="match status" value="1"/>
</dbReference>
<feature type="domain" description="ChlI/MoxR AAA lid" evidence="2">
    <location>
        <begin position="236"/>
        <end position="283"/>
    </location>
</feature>
<proteinExistence type="predicted"/>
<dbReference type="InterPro" id="IPR011703">
    <property type="entry name" value="ATPase_AAA-3"/>
</dbReference>
<dbReference type="Pfam" id="PF17863">
    <property type="entry name" value="AAA_lid_2"/>
    <property type="match status" value="1"/>
</dbReference>
<feature type="domain" description="ATPase AAA-3" evidence="1">
    <location>
        <begin position="36"/>
        <end position="165"/>
    </location>
</feature>
<dbReference type="CDD" id="cd00009">
    <property type="entry name" value="AAA"/>
    <property type="match status" value="1"/>
</dbReference>
<dbReference type="AlphaFoldDB" id="A0AAX4HJK6"/>
<protein>
    <submittedName>
        <fullName evidence="3">AAA family ATPase</fullName>
    </submittedName>
</protein>
<dbReference type="InterPro" id="IPR050764">
    <property type="entry name" value="CbbQ/NirQ/NorQ/GpvN"/>
</dbReference>
<dbReference type="GO" id="GO:0005524">
    <property type="term" value="F:ATP binding"/>
    <property type="evidence" value="ECO:0007669"/>
    <property type="project" value="InterPro"/>
</dbReference>
<evidence type="ECO:0000259" key="1">
    <source>
        <dbReference type="Pfam" id="PF07726"/>
    </source>
</evidence>
<dbReference type="RefSeq" id="WP_321390069.1">
    <property type="nucleotide sequence ID" value="NZ_CP139487.1"/>
</dbReference>